<protein>
    <submittedName>
        <fullName evidence="1">Uncharacterized protein</fullName>
    </submittedName>
</protein>
<evidence type="ECO:0000313" key="2">
    <source>
        <dbReference type="Proteomes" id="UP001431429"/>
    </source>
</evidence>
<gene>
    <name evidence="1" type="ORF">NBG84_26060</name>
</gene>
<sequence>MPLFTTAELRALIGTISDERADLAHDLTEDAIRGEVGDRIIDPPQPGVKSVALAVAARVLTNPAGVRSEQAGGMLISYADAQTGVALSEDERRRLRRAVGLSSGASMLTIAPIDDGRHVRIWQAP</sequence>
<name>A0ABT0USY0_9ACTN</name>
<dbReference type="Proteomes" id="UP001431429">
    <property type="component" value="Unassembled WGS sequence"/>
</dbReference>
<accession>A0ABT0USY0</accession>
<dbReference type="RefSeq" id="WP_250922035.1">
    <property type="nucleotide sequence ID" value="NZ_JAMQAW010000032.1"/>
</dbReference>
<reference evidence="1" key="1">
    <citation type="submission" date="2022-06" db="EMBL/GenBank/DDBJ databases">
        <title>Genome public.</title>
        <authorList>
            <person name="Sun Q."/>
        </authorList>
    </citation>
    <scope>NUCLEOTIDE SEQUENCE</scope>
    <source>
        <strain evidence="1">CWNU-1</strain>
    </source>
</reference>
<keyword evidence="2" id="KW-1185">Reference proteome</keyword>
<comment type="caution">
    <text evidence="1">The sequence shown here is derived from an EMBL/GenBank/DDBJ whole genome shotgun (WGS) entry which is preliminary data.</text>
</comment>
<dbReference type="EMBL" id="JAMQAW010000032">
    <property type="protein sequence ID" value="MCM2391708.1"/>
    <property type="molecule type" value="Genomic_DNA"/>
</dbReference>
<proteinExistence type="predicted"/>
<evidence type="ECO:0000313" key="1">
    <source>
        <dbReference type="EMBL" id="MCM2391708.1"/>
    </source>
</evidence>
<organism evidence="1 2">
    <name type="scientific">Streptomyces albipurpureus</name>
    <dbReference type="NCBI Taxonomy" id="2897419"/>
    <lineage>
        <taxon>Bacteria</taxon>
        <taxon>Bacillati</taxon>
        <taxon>Actinomycetota</taxon>
        <taxon>Actinomycetes</taxon>
        <taxon>Kitasatosporales</taxon>
        <taxon>Streptomycetaceae</taxon>
        <taxon>Streptomyces</taxon>
    </lineage>
</organism>